<dbReference type="EMBL" id="CP081078">
    <property type="protein sequence ID" value="UWQ60497.1"/>
    <property type="molecule type" value="Genomic_DNA"/>
</dbReference>
<dbReference type="Gene3D" id="3.10.350.10">
    <property type="entry name" value="LysM domain"/>
    <property type="match status" value="2"/>
</dbReference>
<dbReference type="KEGG" id="lcae:K3721_10920"/>
<dbReference type="CDD" id="cd12797">
    <property type="entry name" value="M23_peptidase"/>
    <property type="match status" value="1"/>
</dbReference>
<gene>
    <name evidence="4" type="ORF">K3721_10920</name>
    <name evidence="5" type="ORF">K3722_11175</name>
</gene>
<protein>
    <submittedName>
        <fullName evidence="4">Peptidoglycan DD-metalloendopeptidase family protein</fullName>
    </submittedName>
</protein>
<dbReference type="CDD" id="cd00118">
    <property type="entry name" value="LysM"/>
    <property type="match status" value="1"/>
</dbReference>
<dbReference type="InterPro" id="IPR016047">
    <property type="entry name" value="M23ase_b-sheet_dom"/>
</dbReference>
<evidence type="ECO:0000256" key="2">
    <source>
        <dbReference type="SAM" id="SignalP"/>
    </source>
</evidence>
<keyword evidence="6" id="KW-1185">Reference proteome</keyword>
<keyword evidence="2" id="KW-0732">Signal</keyword>
<dbReference type="Proteomes" id="UP001058184">
    <property type="component" value="Chromosome"/>
</dbReference>
<dbReference type="SUPFAM" id="SSF51261">
    <property type="entry name" value="Duplicated hybrid motif"/>
    <property type="match status" value="1"/>
</dbReference>
<dbReference type="InterPro" id="IPR011055">
    <property type="entry name" value="Dup_hybrid_motif"/>
</dbReference>
<evidence type="ECO:0000313" key="7">
    <source>
        <dbReference type="Proteomes" id="UP001058713"/>
    </source>
</evidence>
<dbReference type="PROSITE" id="PS51257">
    <property type="entry name" value="PROKAR_LIPOPROTEIN"/>
    <property type="match status" value="1"/>
</dbReference>
<evidence type="ECO:0000256" key="1">
    <source>
        <dbReference type="SAM" id="MobiDB-lite"/>
    </source>
</evidence>
<dbReference type="Proteomes" id="UP001058713">
    <property type="component" value="Chromosome"/>
</dbReference>
<dbReference type="Gene3D" id="2.70.70.10">
    <property type="entry name" value="Glucose Permease (Domain IIA)"/>
    <property type="match status" value="1"/>
</dbReference>
<accession>A0A9Q9LYB8</accession>
<dbReference type="PANTHER" id="PTHR21666">
    <property type="entry name" value="PEPTIDASE-RELATED"/>
    <property type="match status" value="1"/>
</dbReference>
<dbReference type="AlphaFoldDB" id="A0A9Q9LYB8"/>
<dbReference type="PANTHER" id="PTHR21666:SF270">
    <property type="entry name" value="MUREIN HYDROLASE ACTIVATOR ENVC"/>
    <property type="match status" value="1"/>
</dbReference>
<feature type="region of interest" description="Disordered" evidence="1">
    <location>
        <begin position="238"/>
        <end position="286"/>
    </location>
</feature>
<evidence type="ECO:0000259" key="3">
    <source>
        <dbReference type="PROSITE" id="PS51782"/>
    </source>
</evidence>
<dbReference type="EMBL" id="CP081070">
    <property type="protein sequence ID" value="UWQ55835.1"/>
    <property type="molecule type" value="Genomic_DNA"/>
</dbReference>
<dbReference type="InterPro" id="IPR018392">
    <property type="entry name" value="LysM"/>
</dbReference>
<organism evidence="4 7">
    <name type="scientific">Leisingera caerulea</name>
    <name type="common">Phaeobacter caeruleus</name>
    <dbReference type="NCBI Taxonomy" id="506591"/>
    <lineage>
        <taxon>Bacteria</taxon>
        <taxon>Pseudomonadati</taxon>
        <taxon>Pseudomonadota</taxon>
        <taxon>Alphaproteobacteria</taxon>
        <taxon>Rhodobacterales</taxon>
        <taxon>Roseobacteraceae</taxon>
        <taxon>Leisingera</taxon>
    </lineage>
</organism>
<proteinExistence type="predicted"/>
<name>A0A9Q9LYB8_LEICA</name>
<evidence type="ECO:0000313" key="4">
    <source>
        <dbReference type="EMBL" id="UWQ55835.1"/>
    </source>
</evidence>
<feature type="compositionally biased region" description="Polar residues" evidence="1">
    <location>
        <begin position="140"/>
        <end position="154"/>
    </location>
</feature>
<feature type="signal peptide" evidence="2">
    <location>
        <begin position="1"/>
        <end position="18"/>
    </location>
</feature>
<dbReference type="Pfam" id="PF01551">
    <property type="entry name" value="Peptidase_M23"/>
    <property type="match status" value="1"/>
</dbReference>
<dbReference type="InterPro" id="IPR050570">
    <property type="entry name" value="Cell_wall_metabolism_enzyme"/>
</dbReference>
<dbReference type="SUPFAM" id="SSF54106">
    <property type="entry name" value="LysM domain"/>
    <property type="match status" value="1"/>
</dbReference>
<evidence type="ECO:0000313" key="6">
    <source>
        <dbReference type="Proteomes" id="UP001058184"/>
    </source>
</evidence>
<sequence>MLPRARLLALLPLAGVLAACQSPLDYDLRGQLGAFNTATAAQSATSSRPAPDGRGLITYPSYQVAVAQRGDTVSDVAARIGLPPEEVARYNGMETGDKMRQGEVLALPRRAPASLSEGGSSTPGSVDIASLAGQAIETAPLTSPNPGSVTTTAIQPAPKPQPAKVQRGPEPVRHKVKRGETAYTISRLYQVPVKSLAEWNGLGSDFAVREGQFLLIPLKAERTAEVTPAAAAVPVAVTEPGTGSETPVPPSASKPLPEEKVEPAAVKPAAETLPKPELPKPTRASSAAMAYPVRGKIIKTYSKGRNDGIDIAAAPGAPVNAAEAGTVAAITKDSNNVPIVVIRHSQKLLTVYQNVDNITVKKGESVARGQRIASLRGGDDAYVHFEVRDGFESIDPLSYLN</sequence>
<dbReference type="GO" id="GO:0004222">
    <property type="term" value="F:metalloendopeptidase activity"/>
    <property type="evidence" value="ECO:0007669"/>
    <property type="project" value="TreeGrafter"/>
</dbReference>
<reference evidence="4" key="1">
    <citation type="submission" date="2021-08" db="EMBL/GenBank/DDBJ databases">
        <authorList>
            <person name="Nwanade C."/>
            <person name="Wang M."/>
            <person name="Masoudi A."/>
            <person name="Yu Z."/>
            <person name="Liu J."/>
        </authorList>
    </citation>
    <scope>NUCLEOTIDE SEQUENCE</scope>
    <source>
        <strain evidence="4">S122</strain>
        <strain evidence="5">S141</strain>
    </source>
</reference>
<evidence type="ECO:0000313" key="5">
    <source>
        <dbReference type="EMBL" id="UWQ60497.1"/>
    </source>
</evidence>
<feature type="chain" id="PRO_5040203345" evidence="2">
    <location>
        <begin position="19"/>
        <end position="401"/>
    </location>
</feature>
<feature type="domain" description="LysM" evidence="3">
    <location>
        <begin position="172"/>
        <end position="216"/>
    </location>
</feature>
<dbReference type="InterPro" id="IPR036779">
    <property type="entry name" value="LysM_dom_sf"/>
</dbReference>
<dbReference type="SMART" id="SM00257">
    <property type="entry name" value="LysM"/>
    <property type="match status" value="2"/>
</dbReference>
<dbReference type="Pfam" id="PF01476">
    <property type="entry name" value="LysM"/>
    <property type="match status" value="2"/>
</dbReference>
<feature type="region of interest" description="Disordered" evidence="1">
    <location>
        <begin position="138"/>
        <end position="177"/>
    </location>
</feature>
<dbReference type="PROSITE" id="PS51782">
    <property type="entry name" value="LYSM"/>
    <property type="match status" value="1"/>
</dbReference>